<reference evidence="1" key="2">
    <citation type="submission" date="2020-09" db="EMBL/GenBank/DDBJ databases">
        <authorList>
            <person name="Sun Q."/>
            <person name="Ohkuma M."/>
        </authorList>
    </citation>
    <scope>NUCLEOTIDE SEQUENCE</scope>
    <source>
        <strain evidence="1">JCM 4633</strain>
    </source>
</reference>
<accession>A0A918TDU8</accession>
<dbReference type="InterPro" id="IPR033116">
    <property type="entry name" value="TRYPSIN_SER"/>
</dbReference>
<evidence type="ECO:0000313" key="2">
    <source>
        <dbReference type="Proteomes" id="UP000646244"/>
    </source>
</evidence>
<dbReference type="SUPFAM" id="SSF50494">
    <property type="entry name" value="Trypsin-like serine proteases"/>
    <property type="match status" value="1"/>
</dbReference>
<dbReference type="Gene3D" id="2.40.10.10">
    <property type="entry name" value="Trypsin-like serine proteases"/>
    <property type="match status" value="2"/>
</dbReference>
<dbReference type="InterPro" id="IPR043504">
    <property type="entry name" value="Peptidase_S1_PA_chymotrypsin"/>
</dbReference>
<evidence type="ECO:0008006" key="3">
    <source>
        <dbReference type="Google" id="ProtNLM"/>
    </source>
</evidence>
<dbReference type="InterPro" id="IPR009003">
    <property type="entry name" value="Peptidase_S1_PA"/>
</dbReference>
<protein>
    <recommendedName>
        <fullName evidence="3">Peptidase S1 domain-containing protein</fullName>
    </recommendedName>
</protein>
<name>A0A918TDU8_STRCJ</name>
<gene>
    <name evidence="1" type="ORF">GCM10010507_20070</name>
</gene>
<proteinExistence type="predicted"/>
<evidence type="ECO:0000313" key="1">
    <source>
        <dbReference type="EMBL" id="GHC44935.1"/>
    </source>
</evidence>
<dbReference type="AlphaFoldDB" id="A0A918TDU8"/>
<sequence>MANQVTDPRMIEVLKRQDVLDKIASDITEGRPESDRTQIPGFAGLAVDPDGNRLRLHWKGAPPQRVQRILERLPDGVRVDVVAARYSRAELRQAGSKLINDGKPVSLRVPSTNEPIRITSMGGANDGNSLKITYDEEQAGGKMGSPLSVAPAVRAEKSKEIKALTERLTGVATTTSHEPVNTAAPAAAAPRFSLQQSKPLAGNPTRKHDTAPWYGGSALRNPTGGICSSGFAVKDSKGKFMLTAAKHCDGAEGYWRTWEGAEDVGVSDRLQSNASVDTVGIALHAEARGFLYDGEAYRTDGYAKPVTGYGNNNVGDYVCSNGANGGVHCNIQITDTDIGVAGSDGRWRPITDRAVVTKYTPDQVAGVNGDSGGPVFAGVNNYSADEARGTITASNDTTTCPSSLNEDTVLDGHNRKPWCFKTVYYVPIYQTLHTMKWTIVTG</sequence>
<dbReference type="PROSITE" id="PS00135">
    <property type="entry name" value="TRYPSIN_SER"/>
    <property type="match status" value="1"/>
</dbReference>
<dbReference type="Proteomes" id="UP000646244">
    <property type="component" value="Unassembled WGS sequence"/>
</dbReference>
<organism evidence="1 2">
    <name type="scientific">Streptomyces cinnamoneus</name>
    <name type="common">Streptoverticillium cinnamoneum</name>
    <dbReference type="NCBI Taxonomy" id="53446"/>
    <lineage>
        <taxon>Bacteria</taxon>
        <taxon>Bacillati</taxon>
        <taxon>Actinomycetota</taxon>
        <taxon>Actinomycetes</taxon>
        <taxon>Kitasatosporales</taxon>
        <taxon>Streptomycetaceae</taxon>
        <taxon>Streptomyces</taxon>
        <taxon>Streptomyces cinnamoneus group</taxon>
    </lineage>
</organism>
<comment type="caution">
    <text evidence="1">The sequence shown here is derived from an EMBL/GenBank/DDBJ whole genome shotgun (WGS) entry which is preliminary data.</text>
</comment>
<reference evidence="1" key="1">
    <citation type="journal article" date="2014" name="Int. J. Syst. Evol. Microbiol.">
        <title>Complete genome sequence of Corynebacterium casei LMG S-19264T (=DSM 44701T), isolated from a smear-ripened cheese.</title>
        <authorList>
            <consortium name="US DOE Joint Genome Institute (JGI-PGF)"/>
            <person name="Walter F."/>
            <person name="Albersmeier A."/>
            <person name="Kalinowski J."/>
            <person name="Ruckert C."/>
        </authorList>
    </citation>
    <scope>NUCLEOTIDE SEQUENCE</scope>
    <source>
        <strain evidence="1">JCM 4633</strain>
    </source>
</reference>
<dbReference type="CDD" id="cd21112">
    <property type="entry name" value="alphaLP-like"/>
    <property type="match status" value="1"/>
</dbReference>
<dbReference type="EMBL" id="BMVB01000005">
    <property type="protein sequence ID" value="GHC44935.1"/>
    <property type="molecule type" value="Genomic_DNA"/>
</dbReference>